<evidence type="ECO:0000256" key="4">
    <source>
        <dbReference type="ARBA" id="ARBA00022481"/>
    </source>
</evidence>
<evidence type="ECO:0000259" key="12">
    <source>
        <dbReference type="Pfam" id="PF12019"/>
    </source>
</evidence>
<comment type="similarity">
    <text evidence="9">Belongs to the GSP H family.</text>
</comment>
<organism evidence="13 14">
    <name type="scientific">Sinobacterium caligoides</name>
    <dbReference type="NCBI Taxonomy" id="933926"/>
    <lineage>
        <taxon>Bacteria</taxon>
        <taxon>Pseudomonadati</taxon>
        <taxon>Pseudomonadota</taxon>
        <taxon>Gammaproteobacteria</taxon>
        <taxon>Cellvibrionales</taxon>
        <taxon>Spongiibacteraceae</taxon>
        <taxon>Sinobacterium</taxon>
    </lineage>
</organism>
<dbReference type="SUPFAM" id="SSF54523">
    <property type="entry name" value="Pili subunits"/>
    <property type="match status" value="1"/>
</dbReference>
<dbReference type="InterPro" id="IPR022346">
    <property type="entry name" value="T2SS_GspH"/>
</dbReference>
<comment type="subcellular location">
    <subcellularLocation>
        <location evidence="1">Cell inner membrane</location>
        <topology evidence="1">Single-pass membrane protein</topology>
    </subcellularLocation>
</comment>
<gene>
    <name evidence="13" type="ORF">EDC56_2982</name>
</gene>
<keyword evidence="3" id="KW-1003">Cell membrane</keyword>
<sequence length="170" mass="17627">MIIHTQQENGFTLIEAMIVILLISILTAIAVPSWRSVMTNNNINAAQKPLRSSLQLARSEAISRRSPIFVTAAAGGFADGWVISSLAATTFANCNVGSPAAALECISVAKPLPGLSIASTQAQIRFNANGQASANTFTICDEANSSDIDGLQLSLSSSAVINTSSRACGS</sequence>
<keyword evidence="4" id="KW-0488">Methylation</keyword>
<evidence type="ECO:0000256" key="1">
    <source>
        <dbReference type="ARBA" id="ARBA00004377"/>
    </source>
</evidence>
<evidence type="ECO:0000256" key="7">
    <source>
        <dbReference type="ARBA" id="ARBA00022989"/>
    </source>
</evidence>
<evidence type="ECO:0000256" key="8">
    <source>
        <dbReference type="ARBA" id="ARBA00023136"/>
    </source>
</evidence>
<dbReference type="InterPro" id="IPR045584">
    <property type="entry name" value="Pilin-like"/>
</dbReference>
<evidence type="ECO:0000313" key="14">
    <source>
        <dbReference type="Proteomes" id="UP000275394"/>
    </source>
</evidence>
<keyword evidence="8 11" id="KW-0472">Membrane</keyword>
<dbReference type="Proteomes" id="UP000275394">
    <property type="component" value="Unassembled WGS sequence"/>
</dbReference>
<name>A0A3N2DKM0_9GAMM</name>
<evidence type="ECO:0000256" key="9">
    <source>
        <dbReference type="ARBA" id="ARBA00025772"/>
    </source>
</evidence>
<dbReference type="GO" id="GO:0015628">
    <property type="term" value="P:protein secretion by the type II secretion system"/>
    <property type="evidence" value="ECO:0007669"/>
    <property type="project" value="InterPro"/>
</dbReference>
<evidence type="ECO:0000256" key="6">
    <source>
        <dbReference type="ARBA" id="ARBA00022692"/>
    </source>
</evidence>
<feature type="transmembrane region" description="Helical" evidence="11">
    <location>
        <begin position="12"/>
        <end position="34"/>
    </location>
</feature>
<evidence type="ECO:0000256" key="5">
    <source>
        <dbReference type="ARBA" id="ARBA00022519"/>
    </source>
</evidence>
<dbReference type="EMBL" id="RKHR01000005">
    <property type="protein sequence ID" value="ROS00336.1"/>
    <property type="molecule type" value="Genomic_DNA"/>
</dbReference>
<accession>A0A3N2DKM0</accession>
<dbReference type="OrthoDB" id="5730913at2"/>
<evidence type="ECO:0000256" key="2">
    <source>
        <dbReference type="ARBA" id="ARBA00021549"/>
    </source>
</evidence>
<evidence type="ECO:0000313" key="13">
    <source>
        <dbReference type="EMBL" id="ROS00336.1"/>
    </source>
</evidence>
<dbReference type="GO" id="GO:0015627">
    <property type="term" value="C:type II protein secretion system complex"/>
    <property type="evidence" value="ECO:0007669"/>
    <property type="project" value="InterPro"/>
</dbReference>
<comment type="caution">
    <text evidence="13">The sequence shown here is derived from an EMBL/GenBank/DDBJ whole genome shotgun (WGS) entry which is preliminary data.</text>
</comment>
<keyword evidence="14" id="KW-1185">Reference proteome</keyword>
<evidence type="ECO:0000256" key="11">
    <source>
        <dbReference type="SAM" id="Phobius"/>
    </source>
</evidence>
<reference evidence="13 14" key="1">
    <citation type="submission" date="2018-11" db="EMBL/GenBank/DDBJ databases">
        <title>Genomic Encyclopedia of Type Strains, Phase IV (KMG-IV): sequencing the most valuable type-strain genomes for metagenomic binning, comparative biology and taxonomic classification.</title>
        <authorList>
            <person name="Goeker M."/>
        </authorList>
    </citation>
    <scope>NUCLEOTIDE SEQUENCE [LARGE SCALE GENOMIC DNA]</scope>
    <source>
        <strain evidence="13 14">DSM 100316</strain>
    </source>
</reference>
<dbReference type="Pfam" id="PF12019">
    <property type="entry name" value="GspH"/>
    <property type="match status" value="1"/>
</dbReference>
<protein>
    <recommendedName>
        <fullName evidence="2">Type II secretion system protein H</fullName>
    </recommendedName>
    <alternativeName>
        <fullName evidence="10">General secretion pathway protein H</fullName>
    </alternativeName>
</protein>
<keyword evidence="7 11" id="KW-1133">Transmembrane helix</keyword>
<dbReference type="Gene3D" id="3.55.40.10">
    <property type="entry name" value="minor pseudopilin epsh domain"/>
    <property type="match status" value="1"/>
</dbReference>
<dbReference type="AlphaFoldDB" id="A0A3N2DKM0"/>
<dbReference type="GO" id="GO:0005886">
    <property type="term" value="C:plasma membrane"/>
    <property type="evidence" value="ECO:0007669"/>
    <property type="project" value="UniProtKB-SubCell"/>
</dbReference>
<evidence type="ECO:0000256" key="10">
    <source>
        <dbReference type="ARBA" id="ARBA00030775"/>
    </source>
</evidence>
<proteinExistence type="inferred from homology"/>
<keyword evidence="6 11" id="KW-0812">Transmembrane</keyword>
<dbReference type="RefSeq" id="WP_123713368.1">
    <property type="nucleotide sequence ID" value="NZ_RKHR01000005.1"/>
</dbReference>
<dbReference type="Pfam" id="PF07963">
    <property type="entry name" value="N_methyl"/>
    <property type="match status" value="1"/>
</dbReference>
<feature type="domain" description="General secretion pathway GspH" evidence="12">
    <location>
        <begin position="50"/>
        <end position="145"/>
    </location>
</feature>
<evidence type="ECO:0000256" key="3">
    <source>
        <dbReference type="ARBA" id="ARBA00022475"/>
    </source>
</evidence>
<keyword evidence="5" id="KW-0997">Cell inner membrane</keyword>
<dbReference type="InterPro" id="IPR012902">
    <property type="entry name" value="N_methyl_site"/>
</dbReference>
<dbReference type="NCBIfam" id="TIGR02532">
    <property type="entry name" value="IV_pilin_GFxxxE"/>
    <property type="match status" value="1"/>
</dbReference>